<accession>A0A0C9ZU20</accession>
<evidence type="ECO:0000256" key="4">
    <source>
        <dbReference type="ARBA" id="ARBA00022519"/>
    </source>
</evidence>
<feature type="domain" description="NADP transhydrogenase beta-like" evidence="13">
    <location>
        <begin position="87"/>
        <end position="234"/>
    </location>
</feature>
<evidence type="ECO:0000256" key="12">
    <source>
        <dbReference type="SAM" id="Phobius"/>
    </source>
</evidence>
<evidence type="ECO:0000256" key="11">
    <source>
        <dbReference type="ARBA" id="ARBA00048202"/>
    </source>
</evidence>
<evidence type="ECO:0000256" key="3">
    <source>
        <dbReference type="ARBA" id="ARBA00022475"/>
    </source>
</evidence>
<feature type="transmembrane region" description="Helical" evidence="12">
    <location>
        <begin position="220"/>
        <end position="237"/>
    </location>
</feature>
<evidence type="ECO:0000259" key="14">
    <source>
        <dbReference type="Pfam" id="PF12769"/>
    </source>
</evidence>
<feature type="transmembrane region" description="Helical" evidence="12">
    <location>
        <begin position="144"/>
        <end position="164"/>
    </location>
</feature>
<keyword evidence="10 12" id="KW-0472">Membrane</keyword>
<sequence>MSVMNAISGMVGVGGLFVMGGGYLPETFPRVLGALSVLLASVNVASGFVITKRMLDMFKRPMDPPESSWLYGIPAVIFTNGFSAAVSTSMAGLVWAGCLTSSMLCIVGFPPALLTQFAGLAIVRGTIGAIIDRHITAIELPQMVAALHLVVGLAAVFTSISSVLADPSHLTTLHLVTAYLRVIIGGITFTGSIVAFLKLAGKMGSRPLMLPGKYVINSSLLRANVLTMAAIIISPIWRENKIERANDQYIVNLDMNINLELGVINSLPRPGALEKLILSALFMIIEPSGSQYKPSLNITLFIHLHAQNNIGLA</sequence>
<evidence type="ECO:0000313" key="15">
    <source>
        <dbReference type="EMBL" id="KIK32836.1"/>
    </source>
</evidence>
<dbReference type="AlphaFoldDB" id="A0A0C9ZU20"/>
<dbReference type="GO" id="GO:0050661">
    <property type="term" value="F:NADP binding"/>
    <property type="evidence" value="ECO:0007669"/>
    <property type="project" value="TreeGrafter"/>
</dbReference>
<keyword evidence="8 12" id="KW-1133">Transmembrane helix</keyword>
<keyword evidence="5 12" id="KW-0812">Transmembrane</keyword>
<proteinExistence type="predicted"/>
<evidence type="ECO:0000256" key="5">
    <source>
        <dbReference type="ARBA" id="ARBA00022692"/>
    </source>
</evidence>
<evidence type="ECO:0000256" key="1">
    <source>
        <dbReference type="ARBA" id="ARBA00004429"/>
    </source>
</evidence>
<dbReference type="HOGENOM" id="CLU_888968_0_0_1"/>
<name>A0A0C9ZU20_9AGAM</name>
<comment type="catalytic activity">
    <reaction evidence="11">
        <text>NAD(+) + NADPH + H(+)(in) = NADH + NADP(+) + H(+)(out)</text>
        <dbReference type="Rhea" id="RHEA:47992"/>
        <dbReference type="ChEBI" id="CHEBI:15378"/>
        <dbReference type="ChEBI" id="CHEBI:57540"/>
        <dbReference type="ChEBI" id="CHEBI:57783"/>
        <dbReference type="ChEBI" id="CHEBI:57945"/>
        <dbReference type="ChEBI" id="CHEBI:58349"/>
        <dbReference type="EC" id="7.1.1.1"/>
    </reaction>
</comment>
<feature type="transmembrane region" description="Helical" evidence="12">
    <location>
        <begin position="31"/>
        <end position="50"/>
    </location>
</feature>
<protein>
    <recommendedName>
        <fullName evidence="2">proton-translocating NAD(P)(+) transhydrogenase</fullName>
        <ecNumber evidence="2">7.1.1.1</ecNumber>
    </recommendedName>
</protein>
<keyword evidence="9" id="KW-0520">NAD</keyword>
<dbReference type="EC" id="7.1.1.1" evidence="2"/>
<dbReference type="PANTHER" id="PTHR10160:SF19">
    <property type="entry name" value="PROTON-TRANSLOCATING NAD(P)(+) TRANSHYDROGENASE"/>
    <property type="match status" value="1"/>
</dbReference>
<dbReference type="EMBL" id="KN836099">
    <property type="protein sequence ID" value="KIK32836.1"/>
    <property type="molecule type" value="Genomic_DNA"/>
</dbReference>
<keyword evidence="3" id="KW-1003">Cell membrane</keyword>
<feature type="transmembrane region" description="Helical" evidence="12">
    <location>
        <begin position="176"/>
        <end position="199"/>
    </location>
</feature>
<gene>
    <name evidence="15" type="ORF">CY34DRAFT_18774</name>
</gene>
<dbReference type="STRING" id="930992.A0A0C9ZU20"/>
<dbReference type="PANTHER" id="PTHR10160">
    <property type="entry name" value="NAD(P) TRANSHYDROGENASE"/>
    <property type="match status" value="1"/>
</dbReference>
<evidence type="ECO:0000256" key="9">
    <source>
        <dbReference type="ARBA" id="ARBA00023027"/>
    </source>
</evidence>
<reference evidence="15 16" key="1">
    <citation type="submission" date="2014-04" db="EMBL/GenBank/DDBJ databases">
        <authorList>
            <consortium name="DOE Joint Genome Institute"/>
            <person name="Kuo A."/>
            <person name="Ruytinx J."/>
            <person name="Rineau F."/>
            <person name="Colpaert J."/>
            <person name="Kohler A."/>
            <person name="Nagy L.G."/>
            <person name="Floudas D."/>
            <person name="Copeland A."/>
            <person name="Barry K.W."/>
            <person name="Cichocki N."/>
            <person name="Veneault-Fourrey C."/>
            <person name="LaButti K."/>
            <person name="Lindquist E.A."/>
            <person name="Lipzen A."/>
            <person name="Lundell T."/>
            <person name="Morin E."/>
            <person name="Murat C."/>
            <person name="Sun H."/>
            <person name="Tunlid A."/>
            <person name="Henrissat B."/>
            <person name="Grigoriev I.V."/>
            <person name="Hibbett D.S."/>
            <person name="Martin F."/>
            <person name="Nordberg H.P."/>
            <person name="Cantor M.N."/>
            <person name="Hua S.X."/>
        </authorList>
    </citation>
    <scope>NUCLEOTIDE SEQUENCE [LARGE SCALE GENOMIC DNA]</scope>
    <source>
        <strain evidence="15 16">UH-Slu-Lm8-n1</strain>
    </source>
</reference>
<dbReference type="GO" id="GO:0005886">
    <property type="term" value="C:plasma membrane"/>
    <property type="evidence" value="ECO:0007669"/>
    <property type="project" value="UniProtKB-SubCell"/>
</dbReference>
<keyword evidence="16" id="KW-1185">Reference proteome</keyword>
<evidence type="ECO:0000256" key="6">
    <source>
        <dbReference type="ARBA" id="ARBA00022857"/>
    </source>
</evidence>
<dbReference type="GO" id="GO:0005743">
    <property type="term" value="C:mitochondrial inner membrane"/>
    <property type="evidence" value="ECO:0007669"/>
    <property type="project" value="TreeGrafter"/>
</dbReference>
<keyword evidence="7" id="KW-1278">Translocase</keyword>
<evidence type="ECO:0000259" key="13">
    <source>
        <dbReference type="Pfam" id="PF02233"/>
    </source>
</evidence>
<feature type="transmembrane region" description="Helical" evidence="12">
    <location>
        <begin position="70"/>
        <end position="95"/>
    </location>
</feature>
<feature type="transmembrane region" description="Helical" evidence="12">
    <location>
        <begin position="7"/>
        <end position="25"/>
    </location>
</feature>
<evidence type="ECO:0000313" key="16">
    <source>
        <dbReference type="Proteomes" id="UP000054485"/>
    </source>
</evidence>
<evidence type="ECO:0000256" key="7">
    <source>
        <dbReference type="ARBA" id="ARBA00022967"/>
    </source>
</evidence>
<feature type="transmembrane region" description="Helical" evidence="12">
    <location>
        <begin position="101"/>
        <end position="123"/>
    </location>
</feature>
<dbReference type="Pfam" id="PF02233">
    <property type="entry name" value="PNTB"/>
    <property type="match status" value="1"/>
</dbReference>
<evidence type="ECO:0000256" key="2">
    <source>
        <dbReference type="ARBA" id="ARBA00012943"/>
    </source>
</evidence>
<reference evidence="16" key="2">
    <citation type="submission" date="2015-01" db="EMBL/GenBank/DDBJ databases">
        <title>Evolutionary Origins and Diversification of the Mycorrhizal Mutualists.</title>
        <authorList>
            <consortium name="DOE Joint Genome Institute"/>
            <consortium name="Mycorrhizal Genomics Consortium"/>
            <person name="Kohler A."/>
            <person name="Kuo A."/>
            <person name="Nagy L.G."/>
            <person name="Floudas D."/>
            <person name="Copeland A."/>
            <person name="Barry K.W."/>
            <person name="Cichocki N."/>
            <person name="Veneault-Fourrey C."/>
            <person name="LaButti K."/>
            <person name="Lindquist E.A."/>
            <person name="Lipzen A."/>
            <person name="Lundell T."/>
            <person name="Morin E."/>
            <person name="Murat C."/>
            <person name="Riley R."/>
            <person name="Ohm R."/>
            <person name="Sun H."/>
            <person name="Tunlid A."/>
            <person name="Henrissat B."/>
            <person name="Grigoriev I.V."/>
            <person name="Hibbett D.S."/>
            <person name="Martin F."/>
        </authorList>
    </citation>
    <scope>NUCLEOTIDE SEQUENCE [LARGE SCALE GENOMIC DNA]</scope>
    <source>
        <strain evidence="16">UH-Slu-Lm8-n1</strain>
    </source>
</reference>
<dbReference type="Pfam" id="PF12769">
    <property type="entry name" value="PNTB_4TM"/>
    <property type="match status" value="1"/>
</dbReference>
<dbReference type="GO" id="GO:0006740">
    <property type="term" value="P:NADPH regeneration"/>
    <property type="evidence" value="ECO:0007669"/>
    <property type="project" value="TreeGrafter"/>
</dbReference>
<dbReference type="InParanoid" id="A0A0C9ZU20"/>
<feature type="domain" description="NAD(P) transhydrogenase alpha subunit C-terminal" evidence="14">
    <location>
        <begin position="1"/>
        <end position="60"/>
    </location>
</feature>
<dbReference type="OrthoDB" id="37244at2759"/>
<evidence type="ECO:0000256" key="8">
    <source>
        <dbReference type="ARBA" id="ARBA00022989"/>
    </source>
</evidence>
<comment type="subcellular location">
    <subcellularLocation>
        <location evidence="1">Cell inner membrane</location>
        <topology evidence="1">Multi-pass membrane protein</topology>
    </subcellularLocation>
</comment>
<dbReference type="Proteomes" id="UP000054485">
    <property type="component" value="Unassembled WGS sequence"/>
</dbReference>
<evidence type="ECO:0000256" key="10">
    <source>
        <dbReference type="ARBA" id="ARBA00023136"/>
    </source>
</evidence>
<keyword evidence="4" id="KW-0997">Cell inner membrane</keyword>
<dbReference type="InterPro" id="IPR024605">
    <property type="entry name" value="NADP_transhyd_a_C"/>
</dbReference>
<dbReference type="GO" id="GO:0008750">
    <property type="term" value="F:proton-translocating NAD(P)+ transhydrogenase activity"/>
    <property type="evidence" value="ECO:0007669"/>
    <property type="project" value="UniProtKB-EC"/>
</dbReference>
<keyword evidence="6" id="KW-0521">NADP</keyword>
<organism evidence="15 16">
    <name type="scientific">Suillus luteus UH-Slu-Lm8-n1</name>
    <dbReference type="NCBI Taxonomy" id="930992"/>
    <lineage>
        <taxon>Eukaryota</taxon>
        <taxon>Fungi</taxon>
        <taxon>Dikarya</taxon>
        <taxon>Basidiomycota</taxon>
        <taxon>Agaricomycotina</taxon>
        <taxon>Agaricomycetes</taxon>
        <taxon>Agaricomycetidae</taxon>
        <taxon>Boletales</taxon>
        <taxon>Suillineae</taxon>
        <taxon>Suillaceae</taxon>
        <taxon>Suillus</taxon>
    </lineage>
</organism>
<dbReference type="InterPro" id="IPR034300">
    <property type="entry name" value="PNTB-like"/>
</dbReference>